<comment type="caution">
    <text evidence="1">The sequence shown here is derived from an EMBL/GenBank/DDBJ whole genome shotgun (WGS) entry which is preliminary data.</text>
</comment>
<name>A0ACC0GJU9_9ERIC</name>
<sequence length="387" mass="42091">MSSRARNFRRRADDEDDDDNDGGVNGTATAAAAAKPKPPSKSISATAKKPTHQAPKKLLSFADDEETDSPISRRSSKSSSSSSRFNKPSSSSSSSSHKITTSKDRLTPSSSSLLSNVQPQAGTYTKEALLELQKNTKTLASSRPNPSSEPVIVLKGLVKPSINADPKAPIGGILKEIDELDDDEEGIEKRGNFGRERDDATARLGSIGLGKGRDSSGSLIPDQATINAIRAKRERLRQSKAAAPDFIALDGGSNHGEAEGLRDEPEIQSRIGFFGEKVDGGKKGVFEDVDEKATTTRHGGFRKDNEVDGGDDEDEEDKIWEEEQFRKGLGKRVDDSSSRAVVNNSVPVVQSVHNKIIHTLLQQLHFLQSLVWLQALEEQSEDFRVWM</sequence>
<reference evidence="1 2" key="1">
    <citation type="journal article" date="2022" name="Plant J.">
        <title>Chromosome-level genome of Camellia lanceoleosa provides a valuable resource for understanding genome evolution and self-incompatibility.</title>
        <authorList>
            <person name="Gong W."/>
            <person name="Xiao S."/>
            <person name="Wang L."/>
            <person name="Liao Z."/>
            <person name="Chang Y."/>
            <person name="Mo W."/>
            <person name="Hu G."/>
            <person name="Li W."/>
            <person name="Zhao G."/>
            <person name="Zhu H."/>
            <person name="Hu X."/>
            <person name="Ji K."/>
            <person name="Xiang X."/>
            <person name="Song Q."/>
            <person name="Yuan D."/>
            <person name="Jin S."/>
            <person name="Zhang L."/>
        </authorList>
    </citation>
    <scope>NUCLEOTIDE SEQUENCE [LARGE SCALE GENOMIC DNA]</scope>
    <source>
        <strain evidence="1">SQ_2022a</strain>
    </source>
</reference>
<keyword evidence="2" id="KW-1185">Reference proteome</keyword>
<protein>
    <submittedName>
        <fullName evidence="1">Transcriptional repressor ILP1</fullName>
    </submittedName>
</protein>
<dbReference type="EMBL" id="CM045765">
    <property type="protein sequence ID" value="KAI8001114.1"/>
    <property type="molecule type" value="Genomic_DNA"/>
</dbReference>
<organism evidence="1 2">
    <name type="scientific">Camellia lanceoleosa</name>
    <dbReference type="NCBI Taxonomy" id="1840588"/>
    <lineage>
        <taxon>Eukaryota</taxon>
        <taxon>Viridiplantae</taxon>
        <taxon>Streptophyta</taxon>
        <taxon>Embryophyta</taxon>
        <taxon>Tracheophyta</taxon>
        <taxon>Spermatophyta</taxon>
        <taxon>Magnoliopsida</taxon>
        <taxon>eudicotyledons</taxon>
        <taxon>Gunneridae</taxon>
        <taxon>Pentapetalae</taxon>
        <taxon>asterids</taxon>
        <taxon>Ericales</taxon>
        <taxon>Theaceae</taxon>
        <taxon>Camellia</taxon>
    </lineage>
</organism>
<evidence type="ECO:0000313" key="1">
    <source>
        <dbReference type="EMBL" id="KAI8001114.1"/>
    </source>
</evidence>
<evidence type="ECO:0000313" key="2">
    <source>
        <dbReference type="Proteomes" id="UP001060215"/>
    </source>
</evidence>
<proteinExistence type="predicted"/>
<gene>
    <name evidence="1" type="ORF">LOK49_LG09G02633</name>
</gene>
<dbReference type="Proteomes" id="UP001060215">
    <property type="component" value="Chromosome 8"/>
</dbReference>
<accession>A0ACC0GJU9</accession>